<dbReference type="Gene3D" id="3.40.50.300">
    <property type="entry name" value="P-loop containing nucleotide triphosphate hydrolases"/>
    <property type="match status" value="1"/>
</dbReference>
<proteinExistence type="predicted"/>
<dbReference type="STRING" id="897.B2D07_10900"/>
<dbReference type="RefSeq" id="WP_020877549.1">
    <property type="nucleotide sequence ID" value="NZ_ATHJ01000092.1"/>
</dbReference>
<name>S7TQ91_DESML</name>
<dbReference type="eggNOG" id="COG1102">
    <property type="taxonomic scope" value="Bacteria"/>
</dbReference>
<comment type="caution">
    <text evidence="1">The sequence shown here is derived from an EMBL/GenBank/DDBJ whole genome shotgun (WGS) entry which is preliminary data.</text>
</comment>
<protein>
    <submittedName>
        <fullName evidence="1">Cytidylate kinase-like family</fullName>
    </submittedName>
</protein>
<accession>S7TQ91</accession>
<sequence>MAVITISRQYGAGGKTLGQLIAKKLNYTLVNEEIVEKIAEKANVSRDWVEDFEKEAGGALQKFMSGLISTSYVERILGKEKGFLDEDKYVESLHEIITQIAKEDNIVFIGRGGQYILQDHPKAFHILLIAEKVDRINFMKKHYGLSYGEATQVVETMGKRRANLYKRFGKKDFDKPELYHVVLNMSKLSMEEASDFVYRMVADLVCHLAE</sequence>
<dbReference type="Proteomes" id="UP000014977">
    <property type="component" value="Unassembled WGS sequence"/>
</dbReference>
<organism evidence="1 2">
    <name type="scientific">Desulfococcus multivorans DSM 2059</name>
    <dbReference type="NCBI Taxonomy" id="1121405"/>
    <lineage>
        <taxon>Bacteria</taxon>
        <taxon>Pseudomonadati</taxon>
        <taxon>Thermodesulfobacteriota</taxon>
        <taxon>Desulfobacteria</taxon>
        <taxon>Desulfobacterales</taxon>
        <taxon>Desulfococcaceae</taxon>
        <taxon>Desulfococcus</taxon>
    </lineage>
</organism>
<dbReference type="OrthoDB" id="7929987at2"/>
<dbReference type="EMBL" id="ATHJ01000092">
    <property type="protein sequence ID" value="EPR39136.1"/>
    <property type="molecule type" value="Genomic_DNA"/>
</dbReference>
<evidence type="ECO:0000313" key="2">
    <source>
        <dbReference type="Proteomes" id="UP000014977"/>
    </source>
</evidence>
<gene>
    <name evidence="1" type="ORF">dsmv_2792</name>
</gene>
<dbReference type="GO" id="GO:0016301">
    <property type="term" value="F:kinase activity"/>
    <property type="evidence" value="ECO:0007669"/>
    <property type="project" value="UniProtKB-KW"/>
</dbReference>
<keyword evidence="1" id="KW-0808">Transferase</keyword>
<dbReference type="InterPro" id="IPR027417">
    <property type="entry name" value="P-loop_NTPase"/>
</dbReference>
<reference evidence="1 2" key="1">
    <citation type="journal article" date="2013" name="Genome Announc.">
        <title>Draft genome sequences for three mercury-methylating, sulfate-reducing bacteria.</title>
        <authorList>
            <person name="Brown S.D."/>
            <person name="Hurt R.A.Jr."/>
            <person name="Gilmour C.C."/>
            <person name="Elias D.A."/>
        </authorList>
    </citation>
    <scope>NUCLEOTIDE SEQUENCE [LARGE SCALE GENOMIC DNA]</scope>
    <source>
        <strain evidence="1 2">DSM 2059</strain>
    </source>
</reference>
<keyword evidence="2" id="KW-1185">Reference proteome</keyword>
<keyword evidence="1" id="KW-0418">Kinase</keyword>
<dbReference type="AlphaFoldDB" id="S7TQ91"/>
<dbReference type="Pfam" id="PF13189">
    <property type="entry name" value="Cytidylate_kin2"/>
    <property type="match status" value="1"/>
</dbReference>
<evidence type="ECO:0000313" key="1">
    <source>
        <dbReference type="EMBL" id="EPR39136.1"/>
    </source>
</evidence>